<evidence type="ECO:0000313" key="2">
    <source>
        <dbReference type="EMBL" id="AWH85382.1"/>
    </source>
</evidence>
<dbReference type="RefSeq" id="WP_108778084.1">
    <property type="nucleotide sequence ID" value="NZ_CP029186.1"/>
</dbReference>
<feature type="chain" id="PRO_5015490278" evidence="1">
    <location>
        <begin position="20"/>
        <end position="180"/>
    </location>
</feature>
<proteinExistence type="predicted"/>
<dbReference type="InterPro" id="IPR025348">
    <property type="entry name" value="DUF4252"/>
</dbReference>
<dbReference type="AlphaFoldDB" id="A0A2S1QYC2"/>
<dbReference type="OrthoDB" id="1143555at2"/>
<dbReference type="Pfam" id="PF14060">
    <property type="entry name" value="DUF4252"/>
    <property type="match status" value="1"/>
</dbReference>
<keyword evidence="1" id="KW-0732">Signal</keyword>
<reference evidence="2 3" key="1">
    <citation type="submission" date="2018-04" db="EMBL/GenBank/DDBJ databases">
        <title>Genome sequencing of Flavobacterium sp. HYN0059.</title>
        <authorList>
            <person name="Yi H."/>
            <person name="Baek C."/>
        </authorList>
    </citation>
    <scope>NUCLEOTIDE SEQUENCE [LARGE SCALE GENOMIC DNA]</scope>
    <source>
        <strain evidence="2 3">HYN0059</strain>
    </source>
</reference>
<gene>
    <name evidence="2" type="ORF">HYN59_09770</name>
</gene>
<feature type="signal peptide" evidence="1">
    <location>
        <begin position="1"/>
        <end position="19"/>
    </location>
</feature>
<dbReference type="KEGG" id="falb:HYN59_09770"/>
<evidence type="ECO:0000313" key="3">
    <source>
        <dbReference type="Proteomes" id="UP000244929"/>
    </source>
</evidence>
<organism evidence="2 3">
    <name type="scientific">Flavobacterium album</name>
    <dbReference type="NCBI Taxonomy" id="2175091"/>
    <lineage>
        <taxon>Bacteria</taxon>
        <taxon>Pseudomonadati</taxon>
        <taxon>Bacteroidota</taxon>
        <taxon>Flavobacteriia</taxon>
        <taxon>Flavobacteriales</taxon>
        <taxon>Flavobacteriaceae</taxon>
        <taxon>Flavobacterium</taxon>
    </lineage>
</organism>
<dbReference type="PROSITE" id="PS51257">
    <property type="entry name" value="PROKAR_LIPOPROTEIN"/>
    <property type="match status" value="1"/>
</dbReference>
<protein>
    <submittedName>
        <fullName evidence="2">DUF4252 domain-containing protein</fullName>
    </submittedName>
</protein>
<sequence length="180" mass="20295">MKRSLYLFGLMLLVLASCSQEPSLQKYYIEKGEAPGFITLDIAPTFIKRNEIKLTPEEKAAVGSLHKFNVLIYKTDSLDVSHKRYEQELEKVKGLIKGEYEELIKINNGESGASISTKGNDEHIEEFVVFVRNQDTGFGVVRVLGDDMTPNNVLTIAGLLQKANIDTEQFKPLQELMNKK</sequence>
<dbReference type="Proteomes" id="UP000244929">
    <property type="component" value="Chromosome"/>
</dbReference>
<name>A0A2S1QYC2_9FLAO</name>
<keyword evidence="3" id="KW-1185">Reference proteome</keyword>
<accession>A0A2S1QYC2</accession>
<evidence type="ECO:0000256" key="1">
    <source>
        <dbReference type="SAM" id="SignalP"/>
    </source>
</evidence>
<dbReference type="EMBL" id="CP029186">
    <property type="protein sequence ID" value="AWH85382.1"/>
    <property type="molecule type" value="Genomic_DNA"/>
</dbReference>